<evidence type="ECO:0000313" key="2">
    <source>
        <dbReference type="EMBL" id="KAF5821202.1"/>
    </source>
</evidence>
<dbReference type="GO" id="GO:0003964">
    <property type="term" value="F:RNA-directed DNA polymerase activity"/>
    <property type="evidence" value="ECO:0007669"/>
    <property type="project" value="UniProtKB-KW"/>
</dbReference>
<keyword evidence="2" id="KW-0695">RNA-directed DNA polymerase</keyword>
<dbReference type="Gene3D" id="3.60.10.10">
    <property type="entry name" value="Endonuclease/exonuclease/phosphatase"/>
    <property type="match status" value="1"/>
</dbReference>
<sequence length="936" mass="105696">MPEAQVSRFWGGAAIEMVVVPSVGRSGGLLSIWNPTAFSTSNVVSGNNFIWVRGNLIGDAETLNIVNVYAPSDPTRRRSLWVELLALKDGVDGKWVFMGDFNEVRVAEERMNSTFNPSNAIAFNHFLACAGLLEYSMGGRKYTYMAADGSNMSKIDRVLVCDRFMSCWPSASLMALDRDISDHSPLVLSTQTLNFGPIPFRFFNRWLEEADLDRLVIEGLGADVGGGCSDEILGKKLKEIKGLIKGWRNQKKSEEEKVFNDAKAVVNELECLAETRNLTQEERESWKVHRFVMRKWDWDRVRDLHQKSRVQWVLHGDENSSYFHRVVNSRRARNKVNGMYLDGVWVNRPEDIMKAVFEFFKNKYSDSVKARPKMRGDGFNRLSESESGKLIAPFTAEEIRKAVWECGSDKSPGPDGYTFAFLKHYWGYLEGHFREIMREFYVHGSIRKSCNSSFVALIPKVVDPLTLSDFRPISLTGVISKVISKVLANRLKEVLDNLISPVQSAFIKGRNILDGPLITNEILSWAKKRKKSLLFFKVDFEKAYDCVDWSFLINILHHMGFPSKWKNWIMGILFTGRASILVNGAPTKEFELKRGLRQGDPLSPFLFTIVMEALHVMMAKAVEAGIYKGVVLPNGGPTISHLFYADDALFIGECSESNLRNLSRILRCFFVSSGLKVNFDKSKLYGVGVDIEGVKEMAGSINCQYGEFPFVYLGLPVGAQMNRITSWKAMVDKFNSKLSAWKAKSLSFAGRVTLVKSVLGSLAIYYLSLFKAPSGVINTLEGIRRKFLCGGASMVKKIRWVAWERILSPKKKGGLGVGGIRDLNLGLIAKWWWRYRQFGNQLWAKVLTSIHSGRMSCNVVPVKNAINGLWKAIVGVNKEFNKGNIDLNDSIVCAVGRGDKPRFWYDNWTQQGNLKNRFPLLFAKASNKEARVCDNY</sequence>
<dbReference type="SUPFAM" id="SSF56672">
    <property type="entry name" value="DNA/RNA polymerases"/>
    <property type="match status" value="1"/>
</dbReference>
<dbReference type="InterPro" id="IPR043502">
    <property type="entry name" value="DNA/RNA_pol_sf"/>
</dbReference>
<reference evidence="2" key="2">
    <citation type="submission" date="2020-06" db="EMBL/GenBank/DDBJ databases">
        <title>Helianthus annuus Genome sequencing and assembly Release 2.</title>
        <authorList>
            <person name="Gouzy J."/>
            <person name="Langlade N."/>
            <person name="Munos S."/>
        </authorList>
    </citation>
    <scope>NUCLEOTIDE SEQUENCE</scope>
    <source>
        <tissue evidence="2">Leaves</tissue>
    </source>
</reference>
<comment type="caution">
    <text evidence="2">The sequence shown here is derived from an EMBL/GenBank/DDBJ whole genome shotgun (WGS) entry which is preliminary data.</text>
</comment>
<name>A0A9K3JV73_HELAN</name>
<dbReference type="Pfam" id="PF00078">
    <property type="entry name" value="RVT_1"/>
    <property type="match status" value="1"/>
</dbReference>
<proteinExistence type="predicted"/>
<dbReference type="Pfam" id="PF03372">
    <property type="entry name" value="Exo_endo_phos"/>
    <property type="match status" value="1"/>
</dbReference>
<dbReference type="InterPro" id="IPR000477">
    <property type="entry name" value="RT_dom"/>
</dbReference>
<dbReference type="Proteomes" id="UP000215914">
    <property type="component" value="Unassembled WGS sequence"/>
</dbReference>
<dbReference type="EC" id="2.7.7.49" evidence="2"/>
<evidence type="ECO:0000259" key="1">
    <source>
        <dbReference type="PROSITE" id="PS50878"/>
    </source>
</evidence>
<reference evidence="2" key="1">
    <citation type="journal article" date="2017" name="Nature">
        <title>The sunflower genome provides insights into oil metabolism, flowering and Asterid evolution.</title>
        <authorList>
            <person name="Badouin H."/>
            <person name="Gouzy J."/>
            <person name="Grassa C.J."/>
            <person name="Murat F."/>
            <person name="Staton S.E."/>
            <person name="Cottret L."/>
            <person name="Lelandais-Briere C."/>
            <person name="Owens G.L."/>
            <person name="Carrere S."/>
            <person name="Mayjonade B."/>
            <person name="Legrand L."/>
            <person name="Gill N."/>
            <person name="Kane N.C."/>
            <person name="Bowers J.E."/>
            <person name="Hubner S."/>
            <person name="Bellec A."/>
            <person name="Berard A."/>
            <person name="Berges H."/>
            <person name="Blanchet N."/>
            <person name="Boniface M.C."/>
            <person name="Brunel D."/>
            <person name="Catrice O."/>
            <person name="Chaidir N."/>
            <person name="Claudel C."/>
            <person name="Donnadieu C."/>
            <person name="Faraut T."/>
            <person name="Fievet G."/>
            <person name="Helmstetter N."/>
            <person name="King M."/>
            <person name="Knapp S.J."/>
            <person name="Lai Z."/>
            <person name="Le Paslier M.C."/>
            <person name="Lippi Y."/>
            <person name="Lorenzon L."/>
            <person name="Mandel J.R."/>
            <person name="Marage G."/>
            <person name="Marchand G."/>
            <person name="Marquand E."/>
            <person name="Bret-Mestries E."/>
            <person name="Morien E."/>
            <person name="Nambeesan S."/>
            <person name="Nguyen T."/>
            <person name="Pegot-Espagnet P."/>
            <person name="Pouilly N."/>
            <person name="Raftis F."/>
            <person name="Sallet E."/>
            <person name="Schiex T."/>
            <person name="Thomas J."/>
            <person name="Vandecasteele C."/>
            <person name="Vares D."/>
            <person name="Vear F."/>
            <person name="Vautrin S."/>
            <person name="Crespi M."/>
            <person name="Mangin B."/>
            <person name="Burke J.M."/>
            <person name="Salse J."/>
            <person name="Munos S."/>
            <person name="Vincourt P."/>
            <person name="Rieseberg L.H."/>
            <person name="Langlade N.B."/>
        </authorList>
    </citation>
    <scope>NUCLEOTIDE SEQUENCE</scope>
    <source>
        <tissue evidence="2">Leaves</tissue>
    </source>
</reference>
<keyword evidence="2" id="KW-0548">Nucleotidyltransferase</keyword>
<evidence type="ECO:0000313" key="3">
    <source>
        <dbReference type="Proteomes" id="UP000215914"/>
    </source>
</evidence>
<protein>
    <submittedName>
        <fullName evidence="2">RNA-directed DNA polymerase</fullName>
        <ecNumber evidence="2">2.7.7.49</ecNumber>
    </submittedName>
</protein>
<keyword evidence="2" id="KW-0808">Transferase</keyword>
<dbReference type="PANTHER" id="PTHR33116">
    <property type="entry name" value="REVERSE TRANSCRIPTASE ZINC-BINDING DOMAIN-CONTAINING PROTEIN-RELATED-RELATED"/>
    <property type="match status" value="1"/>
</dbReference>
<gene>
    <name evidence="2" type="ORF">HanXRQr2_Chr01g0011081</name>
</gene>
<dbReference type="Gramene" id="mRNA:HanXRQr2_Chr01g0011081">
    <property type="protein sequence ID" value="CDS:HanXRQr2_Chr01g0011081.1"/>
    <property type="gene ID" value="HanXRQr2_Chr01g0011081"/>
</dbReference>
<dbReference type="PROSITE" id="PS50878">
    <property type="entry name" value="RT_POL"/>
    <property type="match status" value="1"/>
</dbReference>
<organism evidence="2 3">
    <name type="scientific">Helianthus annuus</name>
    <name type="common">Common sunflower</name>
    <dbReference type="NCBI Taxonomy" id="4232"/>
    <lineage>
        <taxon>Eukaryota</taxon>
        <taxon>Viridiplantae</taxon>
        <taxon>Streptophyta</taxon>
        <taxon>Embryophyta</taxon>
        <taxon>Tracheophyta</taxon>
        <taxon>Spermatophyta</taxon>
        <taxon>Magnoliopsida</taxon>
        <taxon>eudicotyledons</taxon>
        <taxon>Gunneridae</taxon>
        <taxon>Pentapetalae</taxon>
        <taxon>asterids</taxon>
        <taxon>campanulids</taxon>
        <taxon>Asterales</taxon>
        <taxon>Asteraceae</taxon>
        <taxon>Asteroideae</taxon>
        <taxon>Heliantheae alliance</taxon>
        <taxon>Heliantheae</taxon>
        <taxon>Helianthus</taxon>
    </lineage>
</organism>
<dbReference type="InterPro" id="IPR005135">
    <property type="entry name" value="Endo/exonuclease/phosphatase"/>
</dbReference>
<keyword evidence="3" id="KW-1185">Reference proteome</keyword>
<dbReference type="SUPFAM" id="SSF56219">
    <property type="entry name" value="DNase I-like"/>
    <property type="match status" value="1"/>
</dbReference>
<dbReference type="CDD" id="cd01650">
    <property type="entry name" value="RT_nLTR_like"/>
    <property type="match status" value="1"/>
</dbReference>
<dbReference type="EMBL" id="MNCJ02000316">
    <property type="protein sequence ID" value="KAF5821202.1"/>
    <property type="molecule type" value="Genomic_DNA"/>
</dbReference>
<dbReference type="PANTHER" id="PTHR33116:SF88">
    <property type="entry name" value="RNA-DIRECTED DNA POLYMERASE"/>
    <property type="match status" value="1"/>
</dbReference>
<dbReference type="AlphaFoldDB" id="A0A9K3JV73"/>
<feature type="domain" description="Reverse transcriptase" evidence="1">
    <location>
        <begin position="439"/>
        <end position="717"/>
    </location>
</feature>
<accession>A0A9K3JV73</accession>
<dbReference type="InterPro" id="IPR036691">
    <property type="entry name" value="Endo/exonu/phosph_ase_sf"/>
</dbReference>